<proteinExistence type="predicted"/>
<evidence type="ECO:0000256" key="1">
    <source>
        <dbReference type="SAM" id="SignalP"/>
    </source>
</evidence>
<reference evidence="2" key="1">
    <citation type="submission" date="2022-04" db="EMBL/GenBank/DDBJ databases">
        <title>Hymenobacter sp. isolated from the air.</title>
        <authorList>
            <person name="Won M."/>
            <person name="Lee C.-M."/>
            <person name="Woen H.-Y."/>
            <person name="Kwon S.-W."/>
        </authorList>
    </citation>
    <scope>NUCLEOTIDE SEQUENCE</scope>
    <source>
        <strain evidence="2">5420S-77</strain>
        <plasmid evidence="2">unnamed7</plasmid>
    </source>
</reference>
<keyword evidence="3" id="KW-1185">Reference proteome</keyword>
<dbReference type="RefSeq" id="WP_245127578.1">
    <property type="nucleotide sequence ID" value="NZ_CP095068.1"/>
</dbReference>
<gene>
    <name evidence="2" type="ORF">MUN86_29915</name>
</gene>
<evidence type="ECO:0000313" key="2">
    <source>
        <dbReference type="EMBL" id="UOQ69730.1"/>
    </source>
</evidence>
<evidence type="ECO:0000313" key="3">
    <source>
        <dbReference type="Proteomes" id="UP000830401"/>
    </source>
</evidence>
<evidence type="ECO:0008006" key="4">
    <source>
        <dbReference type="Google" id="ProtNLM"/>
    </source>
</evidence>
<name>A0ABY4GFL1_9BACT</name>
<feature type="chain" id="PRO_5047193683" description="Lipoprotein" evidence="1">
    <location>
        <begin position="21"/>
        <end position="181"/>
    </location>
</feature>
<sequence length="181" mass="19635">MRLLTLIAASLLVSALPACQFNSEAKAESKDARPATSQNYLKVTFDGKTTLYRDVRFSEAQMGSIKGWQICTGSSGDNHLTVFVYGTKAGSFPYRKDMNSYAQVSQVDYQTQGTKFANYKAVVCPTESGYYSTDGAVNVTEYVAGKVAKGTFTGALLDQNDEDMCAKTGKPFSGEFSVVEN</sequence>
<geneLocation type="plasmid" evidence="2 3">
    <name>unnamed7</name>
</geneLocation>
<feature type="signal peptide" evidence="1">
    <location>
        <begin position="1"/>
        <end position="20"/>
    </location>
</feature>
<dbReference type="EMBL" id="CP095068">
    <property type="protein sequence ID" value="UOQ69730.1"/>
    <property type="molecule type" value="Genomic_DNA"/>
</dbReference>
<dbReference type="Proteomes" id="UP000830401">
    <property type="component" value="Plasmid unnamed7"/>
</dbReference>
<organism evidence="2 3">
    <name type="scientific">Hymenobacter volaticus</name>
    <dbReference type="NCBI Taxonomy" id="2932254"/>
    <lineage>
        <taxon>Bacteria</taxon>
        <taxon>Pseudomonadati</taxon>
        <taxon>Bacteroidota</taxon>
        <taxon>Cytophagia</taxon>
        <taxon>Cytophagales</taxon>
        <taxon>Hymenobacteraceae</taxon>
        <taxon>Hymenobacter</taxon>
    </lineage>
</organism>
<accession>A0ABY4GFL1</accession>
<keyword evidence="2" id="KW-0614">Plasmid</keyword>
<protein>
    <recommendedName>
        <fullName evidence="4">Lipoprotein</fullName>
    </recommendedName>
</protein>
<keyword evidence="1" id="KW-0732">Signal</keyword>